<evidence type="ECO:0000256" key="1">
    <source>
        <dbReference type="SAM" id="SignalP"/>
    </source>
</evidence>
<protein>
    <recommendedName>
        <fullName evidence="4">Secreted protein</fullName>
    </recommendedName>
</protein>
<evidence type="ECO:0008006" key="4">
    <source>
        <dbReference type="Google" id="ProtNLM"/>
    </source>
</evidence>
<dbReference type="EMBL" id="PPUZ01000095">
    <property type="protein sequence ID" value="RZM72409.1"/>
    <property type="molecule type" value="Genomic_DNA"/>
</dbReference>
<reference evidence="2 3" key="1">
    <citation type="submission" date="2018-01" db="EMBL/GenBank/DDBJ databases">
        <title>Co-occurrence of chitin degradation, pigmentation and bioactivity in marine Pseudoalteromonas.</title>
        <authorList>
            <person name="Paulsen S."/>
            <person name="Gram L."/>
            <person name="Machado H."/>
        </authorList>
    </citation>
    <scope>NUCLEOTIDE SEQUENCE [LARGE SCALE GENOMIC DNA]</scope>
    <source>
        <strain evidence="2 3">S1946</strain>
    </source>
</reference>
<dbReference type="Proteomes" id="UP000292345">
    <property type="component" value="Unassembled WGS sequence"/>
</dbReference>
<comment type="caution">
    <text evidence="2">The sequence shown here is derived from an EMBL/GenBank/DDBJ whole genome shotgun (WGS) entry which is preliminary data.</text>
</comment>
<dbReference type="AlphaFoldDB" id="A0A4Q7DZQ0"/>
<organism evidence="2 3">
    <name type="scientific">Pseudoalteromonas rubra</name>
    <dbReference type="NCBI Taxonomy" id="43658"/>
    <lineage>
        <taxon>Bacteria</taxon>
        <taxon>Pseudomonadati</taxon>
        <taxon>Pseudomonadota</taxon>
        <taxon>Gammaproteobacteria</taxon>
        <taxon>Alteromonadales</taxon>
        <taxon>Pseudoalteromonadaceae</taxon>
        <taxon>Pseudoalteromonas</taxon>
    </lineage>
</organism>
<keyword evidence="1" id="KW-0732">Signal</keyword>
<proteinExistence type="predicted"/>
<feature type="chain" id="PRO_5020618949" description="Secreted protein" evidence="1">
    <location>
        <begin position="20"/>
        <end position="117"/>
    </location>
</feature>
<evidence type="ECO:0000313" key="3">
    <source>
        <dbReference type="Proteomes" id="UP000292345"/>
    </source>
</evidence>
<feature type="signal peptide" evidence="1">
    <location>
        <begin position="1"/>
        <end position="19"/>
    </location>
</feature>
<sequence>MKKVLLSLAMLTLSGTAAAADECGYWETYYVKNCSVEQSYPVTICHFYTDYPNQGAPNSVTTNYDGHVSCPASYLWWDLDRTEHTTRTRVVQDPNSCVWEAKRRWVFHDNAPGYCRF</sequence>
<accession>A0A4Q7DZQ0</accession>
<evidence type="ECO:0000313" key="2">
    <source>
        <dbReference type="EMBL" id="RZM72409.1"/>
    </source>
</evidence>
<name>A0A4Q7DZQ0_9GAMM</name>
<gene>
    <name evidence="2" type="ORF">C3B51_21980</name>
</gene>
<dbReference type="RefSeq" id="WP_125719750.1">
    <property type="nucleotide sequence ID" value="NZ_PPUZ01000095.1"/>
</dbReference>